<sequence>MPQPAHSLLFMEEYCKMLKRSFFLKGCRAIGYLSN</sequence>
<name>A0A448DVT0_PSEFL</name>
<evidence type="ECO:0000313" key="2">
    <source>
        <dbReference type="Proteomes" id="UP000281909"/>
    </source>
</evidence>
<gene>
    <name evidence="1" type="ORF">NCTC9428_02462</name>
</gene>
<proteinExistence type="predicted"/>
<dbReference type="Proteomes" id="UP000281909">
    <property type="component" value="Chromosome"/>
</dbReference>
<accession>A0A448DVT0</accession>
<dbReference type="EMBL" id="LR134318">
    <property type="protein sequence ID" value="VEF10848.1"/>
    <property type="molecule type" value="Genomic_DNA"/>
</dbReference>
<reference evidence="1 2" key="1">
    <citation type="submission" date="2018-12" db="EMBL/GenBank/DDBJ databases">
        <authorList>
            <consortium name="Pathogen Informatics"/>
        </authorList>
    </citation>
    <scope>NUCLEOTIDE SEQUENCE [LARGE SCALE GENOMIC DNA]</scope>
    <source>
        <strain evidence="1 2">NCTC9428</strain>
    </source>
</reference>
<evidence type="ECO:0000313" key="1">
    <source>
        <dbReference type="EMBL" id="VEF10848.1"/>
    </source>
</evidence>
<organism evidence="1 2">
    <name type="scientific">Pseudomonas fluorescens</name>
    <dbReference type="NCBI Taxonomy" id="294"/>
    <lineage>
        <taxon>Bacteria</taxon>
        <taxon>Pseudomonadati</taxon>
        <taxon>Pseudomonadota</taxon>
        <taxon>Gammaproteobacteria</taxon>
        <taxon>Pseudomonadales</taxon>
        <taxon>Pseudomonadaceae</taxon>
        <taxon>Pseudomonas</taxon>
    </lineage>
</organism>
<dbReference type="AlphaFoldDB" id="A0A448DVT0"/>
<protein>
    <submittedName>
        <fullName evidence="1">Uncharacterized protein</fullName>
    </submittedName>
</protein>